<dbReference type="STRING" id="1692.BMAGN_0433"/>
<keyword evidence="3" id="KW-0804">Transcription</keyword>
<evidence type="ECO:0000256" key="3">
    <source>
        <dbReference type="ARBA" id="ARBA00023163"/>
    </source>
</evidence>
<dbReference type="PROSITE" id="PS50949">
    <property type="entry name" value="HTH_GNTR"/>
    <property type="match status" value="1"/>
</dbReference>
<feature type="domain" description="HTH gntR-type" evidence="4">
    <location>
        <begin position="32"/>
        <end position="100"/>
    </location>
</feature>
<dbReference type="PRINTS" id="PR00035">
    <property type="entry name" value="HTHGNTR"/>
</dbReference>
<dbReference type="InterPro" id="IPR011711">
    <property type="entry name" value="GntR_C"/>
</dbReference>
<comment type="caution">
    <text evidence="5">The sequence shown here is derived from an EMBL/GenBank/DDBJ whole genome shotgun (WGS) entry which is preliminary data.</text>
</comment>
<proteinExistence type="predicted"/>
<name>A0A087BC16_9BIFI</name>
<dbReference type="SMART" id="SM00895">
    <property type="entry name" value="FCD"/>
    <property type="match status" value="1"/>
</dbReference>
<sequence>MRSRTFDDIQTLIASLAAVQPSNEPSLVLSGANRCDAAMDAIKSYIIRSGLGSGDPLPNEATLCEELGVSRSSVREAVRKLEALDIVRVEHGKGMFVGNLSLEPMVETLSFRAMVGGVSDMSELRDVIQVRKILDLGVAEQVLDTMEGTVQPRLLDLSDEMVASARNHETFLKADIEFHSIMHRASHNMVLSQLADSLWLVHMAILPQIGLEVSEDLERSAMSHRSMVEAAVAGDLEGYREAVIDHYRPIEAIVDQYLAANR</sequence>
<dbReference type="PANTHER" id="PTHR43537">
    <property type="entry name" value="TRANSCRIPTIONAL REGULATOR, GNTR FAMILY"/>
    <property type="match status" value="1"/>
</dbReference>
<dbReference type="EMBL" id="JGZB01000003">
    <property type="protein sequence ID" value="KFI68566.1"/>
    <property type="molecule type" value="Genomic_DNA"/>
</dbReference>
<dbReference type="SUPFAM" id="SSF46785">
    <property type="entry name" value="Winged helix' DNA-binding domain"/>
    <property type="match status" value="1"/>
</dbReference>
<dbReference type="Gene3D" id="1.20.120.530">
    <property type="entry name" value="GntR ligand-binding domain-like"/>
    <property type="match status" value="1"/>
</dbReference>
<dbReference type="InterPro" id="IPR008920">
    <property type="entry name" value="TF_FadR/GntR_C"/>
</dbReference>
<dbReference type="GO" id="GO:0003677">
    <property type="term" value="F:DNA binding"/>
    <property type="evidence" value="ECO:0007669"/>
    <property type="project" value="UniProtKB-KW"/>
</dbReference>
<dbReference type="Proteomes" id="UP000029052">
    <property type="component" value="Unassembled WGS sequence"/>
</dbReference>
<evidence type="ECO:0000256" key="2">
    <source>
        <dbReference type="ARBA" id="ARBA00023125"/>
    </source>
</evidence>
<dbReference type="Gene3D" id="1.10.10.10">
    <property type="entry name" value="Winged helix-like DNA-binding domain superfamily/Winged helix DNA-binding domain"/>
    <property type="match status" value="1"/>
</dbReference>
<dbReference type="InterPro" id="IPR036388">
    <property type="entry name" value="WH-like_DNA-bd_sf"/>
</dbReference>
<keyword evidence="1" id="KW-0805">Transcription regulation</keyword>
<evidence type="ECO:0000313" key="6">
    <source>
        <dbReference type="Proteomes" id="UP000029052"/>
    </source>
</evidence>
<dbReference type="SMART" id="SM00345">
    <property type="entry name" value="HTH_GNTR"/>
    <property type="match status" value="1"/>
</dbReference>
<dbReference type="InterPro" id="IPR000524">
    <property type="entry name" value="Tscrpt_reg_HTH_GntR"/>
</dbReference>
<reference evidence="5 6" key="1">
    <citation type="submission" date="2014-03" db="EMBL/GenBank/DDBJ databases">
        <title>Genomics of Bifidobacteria.</title>
        <authorList>
            <person name="Ventura M."/>
            <person name="Milani C."/>
            <person name="Lugli G.A."/>
        </authorList>
    </citation>
    <scope>NUCLEOTIDE SEQUENCE [LARGE SCALE GENOMIC DNA]</scope>
    <source>
        <strain evidence="5 6">LMG 11591</strain>
    </source>
</reference>
<dbReference type="Pfam" id="PF07729">
    <property type="entry name" value="FCD"/>
    <property type="match status" value="1"/>
</dbReference>
<evidence type="ECO:0000259" key="4">
    <source>
        <dbReference type="PROSITE" id="PS50949"/>
    </source>
</evidence>
<gene>
    <name evidence="5" type="ORF">BMAGN_0433</name>
</gene>
<dbReference type="InterPro" id="IPR036390">
    <property type="entry name" value="WH_DNA-bd_sf"/>
</dbReference>
<dbReference type="GO" id="GO:0003700">
    <property type="term" value="F:DNA-binding transcription factor activity"/>
    <property type="evidence" value="ECO:0007669"/>
    <property type="project" value="InterPro"/>
</dbReference>
<organism evidence="5 6">
    <name type="scientific">Bifidobacterium magnum</name>
    <dbReference type="NCBI Taxonomy" id="1692"/>
    <lineage>
        <taxon>Bacteria</taxon>
        <taxon>Bacillati</taxon>
        <taxon>Actinomycetota</taxon>
        <taxon>Actinomycetes</taxon>
        <taxon>Bifidobacteriales</taxon>
        <taxon>Bifidobacteriaceae</taxon>
        <taxon>Bifidobacterium</taxon>
    </lineage>
</organism>
<dbReference type="CDD" id="cd07377">
    <property type="entry name" value="WHTH_GntR"/>
    <property type="match status" value="1"/>
</dbReference>
<dbReference type="SUPFAM" id="SSF48008">
    <property type="entry name" value="GntR ligand-binding domain-like"/>
    <property type="match status" value="1"/>
</dbReference>
<dbReference type="AlphaFoldDB" id="A0A087BC16"/>
<dbReference type="RefSeq" id="WP_022859044.1">
    <property type="nucleotide sequence ID" value="NZ_JGZB01000003.1"/>
</dbReference>
<dbReference type="eggNOG" id="COG2186">
    <property type="taxonomic scope" value="Bacteria"/>
</dbReference>
<keyword evidence="6" id="KW-1185">Reference proteome</keyword>
<dbReference type="Pfam" id="PF00392">
    <property type="entry name" value="GntR"/>
    <property type="match status" value="1"/>
</dbReference>
<keyword evidence="2" id="KW-0238">DNA-binding</keyword>
<evidence type="ECO:0000313" key="5">
    <source>
        <dbReference type="EMBL" id="KFI68566.1"/>
    </source>
</evidence>
<dbReference type="PANTHER" id="PTHR43537:SF5">
    <property type="entry name" value="UXU OPERON TRANSCRIPTIONAL REGULATOR"/>
    <property type="match status" value="1"/>
</dbReference>
<protein>
    <submittedName>
        <fullName evidence="5">GntR family transcriptional regulator</fullName>
    </submittedName>
</protein>
<evidence type="ECO:0000256" key="1">
    <source>
        <dbReference type="ARBA" id="ARBA00023015"/>
    </source>
</evidence>
<accession>A0A087BC16</accession>